<protein>
    <submittedName>
        <fullName evidence="3">REM-1 domain-containing protein</fullName>
    </submittedName>
</protein>
<reference evidence="1 2" key="2">
    <citation type="submission" date="2018-11" db="EMBL/GenBank/DDBJ databases">
        <authorList>
            <consortium name="Pathogen Informatics"/>
        </authorList>
    </citation>
    <scope>NUCLEOTIDE SEQUENCE [LARGE SCALE GENOMIC DNA]</scope>
</reference>
<evidence type="ECO:0000313" key="3">
    <source>
        <dbReference type="WBParaSite" id="TCNE_0000440901-mRNA-1"/>
    </source>
</evidence>
<gene>
    <name evidence="1" type="ORF">TCNE_LOCUS4410</name>
</gene>
<dbReference type="EMBL" id="UYWY01007412">
    <property type="protein sequence ID" value="VDM30127.1"/>
    <property type="molecule type" value="Genomic_DNA"/>
</dbReference>
<evidence type="ECO:0000313" key="2">
    <source>
        <dbReference type="Proteomes" id="UP000050794"/>
    </source>
</evidence>
<reference evidence="3" key="1">
    <citation type="submission" date="2016-06" db="UniProtKB">
        <authorList>
            <consortium name="WormBaseParasite"/>
        </authorList>
    </citation>
    <scope>IDENTIFICATION</scope>
</reference>
<accession>A0A183U7D9</accession>
<organism evidence="2 3">
    <name type="scientific">Toxocara canis</name>
    <name type="common">Canine roundworm</name>
    <dbReference type="NCBI Taxonomy" id="6265"/>
    <lineage>
        <taxon>Eukaryota</taxon>
        <taxon>Metazoa</taxon>
        <taxon>Ecdysozoa</taxon>
        <taxon>Nematoda</taxon>
        <taxon>Chromadorea</taxon>
        <taxon>Rhabditida</taxon>
        <taxon>Spirurina</taxon>
        <taxon>Ascaridomorpha</taxon>
        <taxon>Ascaridoidea</taxon>
        <taxon>Toxocaridae</taxon>
        <taxon>Toxocara</taxon>
    </lineage>
</organism>
<sequence>MNLSKKYSKFNGKKVSATLDSVNNVEQLTHQAKEREEGLARVLQRLHVRVKNLVPLAGCCEPASAVPPFPMWDVVCELDLTNDAWSSSQL</sequence>
<evidence type="ECO:0000313" key="1">
    <source>
        <dbReference type="EMBL" id="VDM30127.1"/>
    </source>
</evidence>
<name>A0A183U7D9_TOXCA</name>
<dbReference type="AlphaFoldDB" id="A0A183U7D9"/>
<dbReference type="Proteomes" id="UP000050794">
    <property type="component" value="Unassembled WGS sequence"/>
</dbReference>
<dbReference type="WBParaSite" id="TCNE_0000440901-mRNA-1">
    <property type="protein sequence ID" value="TCNE_0000440901-mRNA-1"/>
    <property type="gene ID" value="TCNE_0000440901"/>
</dbReference>
<proteinExistence type="predicted"/>
<keyword evidence="2" id="KW-1185">Reference proteome</keyword>